<gene>
    <name evidence="1" type="ORF">EI555_014899</name>
</gene>
<dbReference type="Proteomes" id="UP000308365">
    <property type="component" value="Unassembled WGS sequence"/>
</dbReference>
<evidence type="ECO:0000313" key="2">
    <source>
        <dbReference type="Proteomes" id="UP000308365"/>
    </source>
</evidence>
<dbReference type="AlphaFoldDB" id="A0A4U1FTR3"/>
<comment type="caution">
    <text evidence="1">The sequence shown here is derived from an EMBL/GenBank/DDBJ whole genome shotgun (WGS) entry which is preliminary data.</text>
</comment>
<sequence length="90" mass="9683">MSRGQQHTHRVASLGHLVSAHGLQALAQLLGRQPIHPHPHRVRLYGASCVGPGRAVLGPYLSHPALRLDVEVALLPKEERGAPALAVIHH</sequence>
<dbReference type="EMBL" id="RWIC01000005">
    <property type="protein sequence ID" value="TKC53444.1"/>
    <property type="molecule type" value="Genomic_DNA"/>
</dbReference>
<organism evidence="1 2">
    <name type="scientific">Monodon monoceros</name>
    <name type="common">Narwhal</name>
    <name type="synonym">Ceratodon monodon</name>
    <dbReference type="NCBI Taxonomy" id="40151"/>
    <lineage>
        <taxon>Eukaryota</taxon>
        <taxon>Metazoa</taxon>
        <taxon>Chordata</taxon>
        <taxon>Craniata</taxon>
        <taxon>Vertebrata</taxon>
        <taxon>Euteleostomi</taxon>
        <taxon>Mammalia</taxon>
        <taxon>Eutheria</taxon>
        <taxon>Laurasiatheria</taxon>
        <taxon>Artiodactyla</taxon>
        <taxon>Whippomorpha</taxon>
        <taxon>Cetacea</taxon>
        <taxon>Odontoceti</taxon>
        <taxon>Monodontidae</taxon>
        <taxon>Monodon</taxon>
    </lineage>
</organism>
<proteinExistence type="predicted"/>
<protein>
    <submittedName>
        <fullName evidence="1">Uncharacterized protein</fullName>
    </submittedName>
</protein>
<reference evidence="2" key="1">
    <citation type="journal article" date="2019" name="IScience">
        <title>Narwhal Genome Reveals Long-Term Low Genetic Diversity despite Current Large Abundance Size.</title>
        <authorList>
            <person name="Westbury M.V."/>
            <person name="Petersen B."/>
            <person name="Garde E."/>
            <person name="Heide-Jorgensen M.P."/>
            <person name="Lorenzen E.D."/>
        </authorList>
    </citation>
    <scope>NUCLEOTIDE SEQUENCE [LARGE SCALE GENOMIC DNA]</scope>
</reference>
<accession>A0A4U1FTR3</accession>
<name>A0A4U1FTR3_MONMO</name>
<evidence type="ECO:0000313" key="1">
    <source>
        <dbReference type="EMBL" id="TKC53444.1"/>
    </source>
</evidence>